<dbReference type="InterPro" id="IPR002563">
    <property type="entry name" value="Flavin_Rdtase-like_dom"/>
</dbReference>
<dbReference type="Gene3D" id="2.30.110.10">
    <property type="entry name" value="Electron Transport, Fmn-binding Protein, Chain A"/>
    <property type="match status" value="1"/>
</dbReference>
<dbReference type="KEGG" id="pste:PSTEL_23750"/>
<comment type="similarity">
    <text evidence="3">Belongs to the flavoredoxin family.</text>
</comment>
<reference evidence="5 6" key="1">
    <citation type="submission" date="2014-08" db="EMBL/GenBank/DDBJ databases">
        <title>Comparative genomics of the Paenibacillus odorifer group.</title>
        <authorList>
            <person name="den Bakker H.C."/>
            <person name="Tsai Y.-C."/>
            <person name="Martin N."/>
            <person name="Korlach J."/>
            <person name="Wiedmann M."/>
        </authorList>
    </citation>
    <scope>NUCLEOTIDE SEQUENCE [LARGE SCALE GENOMIC DNA]</scope>
    <source>
        <strain evidence="5 6">DSM 14472</strain>
    </source>
</reference>
<dbReference type="PANTHER" id="PTHR43567:SF1">
    <property type="entry name" value="FLAVOREDOXIN"/>
    <property type="match status" value="1"/>
</dbReference>
<comment type="cofactor">
    <cofactor evidence="1">
        <name>FMN</name>
        <dbReference type="ChEBI" id="CHEBI:58210"/>
    </cofactor>
</comment>
<dbReference type="EMBL" id="CP009286">
    <property type="protein sequence ID" value="AIQ65674.1"/>
    <property type="molecule type" value="Genomic_DNA"/>
</dbReference>
<evidence type="ECO:0000313" key="6">
    <source>
        <dbReference type="Proteomes" id="UP000029507"/>
    </source>
</evidence>
<dbReference type="InterPro" id="IPR012349">
    <property type="entry name" value="Split_barrel_FMN-bd"/>
</dbReference>
<sequence>MKKVDAKVALSPIPLVVIGTEFDGKVNYITVANTGMLDSQTVLVSVGKIQYSNKGLKDNRTMSINVLSEEMVAKADYVGMVSGAKVDKSSVFESFYGDLKGAPMINGASACMECEVVEIVDMPNHNVYVCTVKNTYWNEDSIVDNNLDISLAKPLLFDVYQRKYIKVGDVIADAWSVGKTLI</sequence>
<organism evidence="5 6">
    <name type="scientific">Paenibacillus stellifer</name>
    <dbReference type="NCBI Taxonomy" id="169760"/>
    <lineage>
        <taxon>Bacteria</taxon>
        <taxon>Bacillati</taxon>
        <taxon>Bacillota</taxon>
        <taxon>Bacilli</taxon>
        <taxon>Bacillales</taxon>
        <taxon>Paenibacillaceae</taxon>
        <taxon>Paenibacillus</taxon>
    </lineage>
</organism>
<keyword evidence="6" id="KW-1185">Reference proteome</keyword>
<accession>A0A089NA09</accession>
<evidence type="ECO:0000256" key="2">
    <source>
        <dbReference type="ARBA" id="ARBA00022630"/>
    </source>
</evidence>
<evidence type="ECO:0000313" key="5">
    <source>
        <dbReference type="EMBL" id="AIQ65674.1"/>
    </source>
</evidence>
<dbReference type="RefSeq" id="WP_038698931.1">
    <property type="nucleotide sequence ID" value="NZ_CP009286.1"/>
</dbReference>
<dbReference type="GO" id="GO:0016646">
    <property type="term" value="F:oxidoreductase activity, acting on the CH-NH group of donors, NAD or NADP as acceptor"/>
    <property type="evidence" value="ECO:0007669"/>
    <property type="project" value="UniProtKB-ARBA"/>
</dbReference>
<dbReference type="SUPFAM" id="SSF50475">
    <property type="entry name" value="FMN-binding split barrel"/>
    <property type="match status" value="1"/>
</dbReference>
<feature type="domain" description="Flavin reductase like" evidence="4">
    <location>
        <begin position="10"/>
        <end position="145"/>
    </location>
</feature>
<evidence type="ECO:0000256" key="1">
    <source>
        <dbReference type="ARBA" id="ARBA00001917"/>
    </source>
</evidence>
<dbReference type="HOGENOM" id="CLU_059021_5_5_9"/>
<dbReference type="Pfam" id="PF01613">
    <property type="entry name" value="Flavin_Reduct"/>
    <property type="match status" value="1"/>
</dbReference>
<dbReference type="InterPro" id="IPR052174">
    <property type="entry name" value="Flavoredoxin"/>
</dbReference>
<keyword evidence="2" id="KW-0285">Flavoprotein</keyword>
<dbReference type="PANTHER" id="PTHR43567">
    <property type="entry name" value="FLAVOREDOXIN-RELATED-RELATED"/>
    <property type="match status" value="1"/>
</dbReference>
<dbReference type="SMART" id="SM00903">
    <property type="entry name" value="Flavin_Reduct"/>
    <property type="match status" value="1"/>
</dbReference>
<dbReference type="GO" id="GO:0010181">
    <property type="term" value="F:FMN binding"/>
    <property type="evidence" value="ECO:0007669"/>
    <property type="project" value="InterPro"/>
</dbReference>
<gene>
    <name evidence="5" type="ORF">PSTEL_23750</name>
</gene>
<dbReference type="AlphaFoldDB" id="A0A089NA09"/>
<evidence type="ECO:0000256" key="3">
    <source>
        <dbReference type="ARBA" id="ARBA00038054"/>
    </source>
</evidence>
<dbReference type="Proteomes" id="UP000029507">
    <property type="component" value="Chromosome"/>
</dbReference>
<proteinExistence type="inferred from homology"/>
<protein>
    <recommendedName>
        <fullName evidence="4">Flavin reductase like domain-containing protein</fullName>
    </recommendedName>
</protein>
<evidence type="ECO:0000259" key="4">
    <source>
        <dbReference type="SMART" id="SM00903"/>
    </source>
</evidence>
<dbReference type="STRING" id="169760.PSTEL_23750"/>
<name>A0A089NA09_9BACL</name>